<dbReference type="EMBL" id="QRNO01000032">
    <property type="protein sequence ID" value="RHK50330.1"/>
    <property type="molecule type" value="Genomic_DNA"/>
</dbReference>
<dbReference type="InterPro" id="IPR038763">
    <property type="entry name" value="DHH_sf"/>
</dbReference>
<keyword evidence="4" id="KW-1185">Reference proteome</keyword>
<reference evidence="3 4" key="1">
    <citation type="submission" date="2018-08" db="EMBL/GenBank/DDBJ databases">
        <title>A genome reference for cultivated species of the human gut microbiota.</title>
        <authorList>
            <person name="Zou Y."/>
            <person name="Xue W."/>
            <person name="Luo G."/>
        </authorList>
    </citation>
    <scope>NUCLEOTIDE SEQUENCE [LARGE SCALE GENOMIC DNA]</scope>
    <source>
        <strain evidence="3 4">AF42-9</strain>
    </source>
</reference>
<dbReference type="InterPro" id="IPR001667">
    <property type="entry name" value="DDH_dom"/>
</dbReference>
<evidence type="ECO:0000259" key="2">
    <source>
        <dbReference type="Pfam" id="PF02272"/>
    </source>
</evidence>
<dbReference type="GO" id="GO:0003676">
    <property type="term" value="F:nucleic acid binding"/>
    <property type="evidence" value="ECO:0007669"/>
    <property type="project" value="InterPro"/>
</dbReference>
<dbReference type="Gene3D" id="3.10.310.30">
    <property type="match status" value="1"/>
</dbReference>
<organism evidence="3 4">
    <name type="scientific">Leyella stercorea</name>
    <dbReference type="NCBI Taxonomy" id="363265"/>
    <lineage>
        <taxon>Bacteria</taxon>
        <taxon>Pseudomonadati</taxon>
        <taxon>Bacteroidota</taxon>
        <taxon>Bacteroidia</taxon>
        <taxon>Bacteroidales</taxon>
        <taxon>Prevotellaceae</taxon>
        <taxon>Leyella</taxon>
    </lineage>
</organism>
<dbReference type="InterPro" id="IPR003156">
    <property type="entry name" value="DHHA1_dom"/>
</dbReference>
<dbReference type="SUPFAM" id="SSF64182">
    <property type="entry name" value="DHH phosphoesterases"/>
    <property type="match status" value="1"/>
</dbReference>
<name>A0A3R6JBW4_9BACT</name>
<evidence type="ECO:0000313" key="4">
    <source>
        <dbReference type="Proteomes" id="UP000286598"/>
    </source>
</evidence>
<dbReference type="Pfam" id="PF01368">
    <property type="entry name" value="DHH"/>
    <property type="match status" value="1"/>
</dbReference>
<accession>A0A3R6JBW4</accession>
<sequence length="365" mass="41191">MDMNINILSNSEVQTLNEIIENAQNIVICCHKSPDGDALGSSLGWANFLSSCGKASTIVAPDAYPDFLQWMPGANSIVRYDKHTEQATTLLQNADLIFCLDFNGSDRVDEMKDALDASPAKKVMIDHHLNPRMETVLTVSHPNMSSTSELVFRIIWQLGKFEEMSKECAVNIYCGMMTDTGGFTYNSTQPEIFFIISQLLTKGIDKDRIYRNVFNNFSQWAIRLRGYLMSQKLNVFSDLHASYFTISRRDMRDFHFIKGDAEGLVNEPLRIKGMKLSVSLREDDRRDNLIWVSLRSVGNFPCNKMAEDFFNGGGHLNASGGRLNCSLTEAEKVVREAFAYYEGALTGWGPLPKSRKEQVENDNNK</sequence>
<dbReference type="PANTHER" id="PTHR47618:SF1">
    <property type="entry name" value="BIFUNCTIONAL OLIGORIBONUCLEASE AND PAP PHOSPHATASE NRNA"/>
    <property type="match status" value="1"/>
</dbReference>
<proteinExistence type="predicted"/>
<dbReference type="Pfam" id="PF02272">
    <property type="entry name" value="DHHA1"/>
    <property type="match status" value="1"/>
</dbReference>
<gene>
    <name evidence="3" type="ORF">DW060_07510</name>
</gene>
<dbReference type="Gene3D" id="3.90.1640.10">
    <property type="entry name" value="inorganic pyrophosphatase (n-terminal core)"/>
    <property type="match status" value="1"/>
</dbReference>
<dbReference type="PANTHER" id="PTHR47618">
    <property type="entry name" value="BIFUNCTIONAL OLIGORIBONUCLEASE AND PAP PHOSPHATASE NRNA"/>
    <property type="match status" value="1"/>
</dbReference>
<comment type="caution">
    <text evidence="3">The sequence shown here is derived from an EMBL/GenBank/DDBJ whole genome shotgun (WGS) entry which is preliminary data.</text>
</comment>
<dbReference type="Proteomes" id="UP000286598">
    <property type="component" value="Unassembled WGS sequence"/>
</dbReference>
<feature type="domain" description="DDH" evidence="1">
    <location>
        <begin position="25"/>
        <end position="176"/>
    </location>
</feature>
<dbReference type="AlphaFoldDB" id="A0A3R6JBW4"/>
<dbReference type="OrthoDB" id="9803668at2"/>
<dbReference type="InterPro" id="IPR051319">
    <property type="entry name" value="Oligoribo/pAp-PDE_c-di-AMP_PDE"/>
</dbReference>
<evidence type="ECO:0000259" key="1">
    <source>
        <dbReference type="Pfam" id="PF01368"/>
    </source>
</evidence>
<evidence type="ECO:0000313" key="3">
    <source>
        <dbReference type="EMBL" id="RHK50330.1"/>
    </source>
</evidence>
<protein>
    <submittedName>
        <fullName evidence="3">Bifunctional oligoribonuclease/PAP phosphatase NrnA</fullName>
    </submittedName>
</protein>
<feature type="domain" description="DHHA1" evidence="2">
    <location>
        <begin position="258"/>
        <end position="335"/>
    </location>
</feature>